<protein>
    <recommendedName>
        <fullName evidence="2">MaoC-like domain-containing protein</fullName>
    </recommendedName>
</protein>
<dbReference type="Pfam" id="PF01575">
    <property type="entry name" value="MaoC_dehydratas"/>
    <property type="match status" value="1"/>
</dbReference>
<dbReference type="InterPro" id="IPR002539">
    <property type="entry name" value="MaoC-like_dom"/>
</dbReference>
<reference evidence="3 4" key="1">
    <citation type="submission" date="2018-04" db="EMBL/GenBank/DDBJ databases">
        <title>Bacteria isolated from cave deposits of Manipur.</title>
        <authorList>
            <person name="Sahoo D."/>
            <person name="Sarangthem I."/>
            <person name="Nandeibam J."/>
        </authorList>
    </citation>
    <scope>NUCLEOTIDE SEQUENCE [LARGE SCALE GENOMIC DNA]</scope>
    <source>
        <strain evidence="4">mrc11</strain>
    </source>
</reference>
<name>A0A328HH32_ARTGO</name>
<comment type="caution">
    <text evidence="3">The sequence shown here is derived from an EMBL/GenBank/DDBJ whole genome shotgun (WGS) entry which is preliminary data.</text>
</comment>
<gene>
    <name evidence="3" type="ORF">DBZ45_13950</name>
</gene>
<feature type="domain" description="MaoC-like" evidence="2">
    <location>
        <begin position="18"/>
        <end position="119"/>
    </location>
</feature>
<dbReference type="OrthoDB" id="9800237at2"/>
<dbReference type="SUPFAM" id="SSF54637">
    <property type="entry name" value="Thioesterase/thiol ester dehydrase-isomerase"/>
    <property type="match status" value="1"/>
</dbReference>
<proteinExistence type="inferred from homology"/>
<dbReference type="EMBL" id="QLNP01000088">
    <property type="protein sequence ID" value="RAM36735.1"/>
    <property type="molecule type" value="Genomic_DNA"/>
</dbReference>
<evidence type="ECO:0000313" key="4">
    <source>
        <dbReference type="Proteomes" id="UP000249166"/>
    </source>
</evidence>
<organism evidence="3 4">
    <name type="scientific">Arthrobacter globiformis</name>
    <dbReference type="NCBI Taxonomy" id="1665"/>
    <lineage>
        <taxon>Bacteria</taxon>
        <taxon>Bacillati</taxon>
        <taxon>Actinomycetota</taxon>
        <taxon>Actinomycetes</taxon>
        <taxon>Micrococcales</taxon>
        <taxon>Micrococcaceae</taxon>
        <taxon>Arthrobacter</taxon>
    </lineage>
</organism>
<dbReference type="PANTHER" id="PTHR43437:SF3">
    <property type="entry name" value="HYDROXYACYL-THIOESTER DEHYDRATASE TYPE 2, MITOCHONDRIAL"/>
    <property type="match status" value="1"/>
</dbReference>
<sequence length="158" mass="17512">MQFKAIEDISVGDTEKWTRTITETDVVVYAGLIGDRGPLHLDEEFAKSTRFGKRVSYGMLSAGYIGATLAQLLGVRSAYVSQNLRFTAPVLLGDTITVTTAVTSIDTKRSRIWVDTTVTRNDGIVALEGEAELFIFRIEDGLEERFTEPSEERSLIES</sequence>
<dbReference type="GO" id="GO:0019171">
    <property type="term" value="F:(3R)-hydroxyacyl-[acyl-carrier-protein] dehydratase activity"/>
    <property type="evidence" value="ECO:0007669"/>
    <property type="project" value="TreeGrafter"/>
</dbReference>
<dbReference type="Proteomes" id="UP000249166">
    <property type="component" value="Unassembled WGS sequence"/>
</dbReference>
<dbReference type="RefSeq" id="WP_111904479.1">
    <property type="nucleotide sequence ID" value="NZ_QLNP01000088.1"/>
</dbReference>
<evidence type="ECO:0000256" key="1">
    <source>
        <dbReference type="ARBA" id="ARBA00005254"/>
    </source>
</evidence>
<evidence type="ECO:0000259" key="2">
    <source>
        <dbReference type="Pfam" id="PF01575"/>
    </source>
</evidence>
<accession>A0A328HH32</accession>
<evidence type="ECO:0000313" key="3">
    <source>
        <dbReference type="EMBL" id="RAM36735.1"/>
    </source>
</evidence>
<dbReference type="InterPro" id="IPR029069">
    <property type="entry name" value="HotDog_dom_sf"/>
</dbReference>
<comment type="similarity">
    <text evidence="1">Belongs to the enoyl-CoA hydratase/isomerase family.</text>
</comment>
<dbReference type="InterPro" id="IPR050965">
    <property type="entry name" value="UPF0336/Enoyl-CoA_hydratase"/>
</dbReference>
<dbReference type="CDD" id="cd03449">
    <property type="entry name" value="R_hydratase"/>
    <property type="match status" value="1"/>
</dbReference>
<dbReference type="Gene3D" id="3.10.129.10">
    <property type="entry name" value="Hotdog Thioesterase"/>
    <property type="match status" value="1"/>
</dbReference>
<dbReference type="PANTHER" id="PTHR43437">
    <property type="entry name" value="HYDROXYACYL-THIOESTER DEHYDRATASE TYPE 2, MITOCHONDRIAL-RELATED"/>
    <property type="match status" value="1"/>
</dbReference>
<dbReference type="AlphaFoldDB" id="A0A328HH32"/>
<dbReference type="GO" id="GO:0006633">
    <property type="term" value="P:fatty acid biosynthetic process"/>
    <property type="evidence" value="ECO:0007669"/>
    <property type="project" value="TreeGrafter"/>
</dbReference>